<evidence type="ECO:0000256" key="5">
    <source>
        <dbReference type="ARBA" id="ARBA00022932"/>
    </source>
</evidence>
<evidence type="ECO:0000313" key="8">
    <source>
        <dbReference type="Proteomes" id="UP001256711"/>
    </source>
</evidence>
<evidence type="ECO:0000256" key="1">
    <source>
        <dbReference type="ARBA" id="ARBA00010945"/>
    </source>
</evidence>
<dbReference type="PROSITE" id="PS50173">
    <property type="entry name" value="UMUC"/>
    <property type="match status" value="1"/>
</dbReference>
<dbReference type="PANTHER" id="PTHR11076:SF35">
    <property type="entry name" value="DNA REPAIR PROTEIN HOMOLOG YOBH"/>
    <property type="match status" value="1"/>
</dbReference>
<keyword evidence="4" id="KW-0235">DNA replication</keyword>
<protein>
    <submittedName>
        <fullName evidence="7">Y-family DNA polymerase</fullName>
    </submittedName>
</protein>
<dbReference type="Gene3D" id="3.30.70.270">
    <property type="match status" value="1"/>
</dbReference>
<reference evidence="7" key="1">
    <citation type="submission" date="2023-03" db="EMBL/GenBank/DDBJ databases">
        <authorList>
            <person name="Shen W."/>
            <person name="Cai J."/>
        </authorList>
    </citation>
    <scope>NUCLEOTIDE SEQUENCE</scope>
    <source>
        <strain evidence="7">B226-2</strain>
    </source>
</reference>
<dbReference type="Gene3D" id="3.30.1490.100">
    <property type="entry name" value="DNA polymerase, Y-family, little finger domain"/>
    <property type="match status" value="1"/>
</dbReference>
<dbReference type="GO" id="GO:0009432">
    <property type="term" value="P:SOS response"/>
    <property type="evidence" value="ECO:0007669"/>
    <property type="project" value="TreeGrafter"/>
</dbReference>
<dbReference type="RefSeq" id="WP_231452423.1">
    <property type="nucleotide sequence ID" value="NZ_JADMDV010000002.1"/>
</dbReference>
<evidence type="ECO:0000256" key="2">
    <source>
        <dbReference type="ARBA" id="ARBA00022457"/>
    </source>
</evidence>
<feature type="domain" description="UmuC" evidence="6">
    <location>
        <begin position="14"/>
        <end position="213"/>
    </location>
</feature>
<dbReference type="Pfam" id="PF00817">
    <property type="entry name" value="IMS"/>
    <property type="match status" value="1"/>
</dbReference>
<evidence type="ECO:0000259" key="6">
    <source>
        <dbReference type="PROSITE" id="PS50173"/>
    </source>
</evidence>
<dbReference type="AlphaFoldDB" id="A0AAW8TWI2"/>
<name>A0AAW8TWI2_9ENTE</name>
<keyword evidence="5" id="KW-0239">DNA-directed DNA polymerase</keyword>
<keyword evidence="5" id="KW-0808">Transferase</keyword>
<sequence>MLNFDYEKEPLRDILFVDVKSFYATVECAVRGLDPLTTMLVVMSTADNTGKGLILASSPAAKERLGISNVTRANNLPNHPDLWQVPPRMNLYIQENVKFNQLLKEYVAEEDHLVYSIDESLIDVTDSMQLFFPDTGLSRQEKRWRFAKRIQKEAEEKLGLVLSVGIGDNPLLAKLALDNGAKHNPKFRAQWQYQDIPETVWKIPRMQDFWGIGSRMEKNFYRMGIDTIWQLAHTEPELLYQKFGVMGQQHYYHANGIDRTILSEASPVAKEKSYGNSQVLPRNYTDASEIELVVREMAEQVAARIRRHGCLTQCVSLFIGGAMGEKSGFSHQMKIPATDNTKKLMNYCLQLFRKYYTGQVVRHVGISYSRLIFTQSRQLDLFSSPEESAKEEHLDQIIDRIREKYGFTAIVHATSKVNGARSIKRAGLVGGHAGGGPGGLDGL</sequence>
<dbReference type="GO" id="GO:0003684">
    <property type="term" value="F:damaged DNA binding"/>
    <property type="evidence" value="ECO:0007669"/>
    <property type="project" value="InterPro"/>
</dbReference>
<dbReference type="Proteomes" id="UP001256711">
    <property type="component" value="Unassembled WGS sequence"/>
</dbReference>
<dbReference type="InterPro" id="IPR043502">
    <property type="entry name" value="DNA/RNA_pol_sf"/>
</dbReference>
<dbReference type="GO" id="GO:0003887">
    <property type="term" value="F:DNA-directed DNA polymerase activity"/>
    <property type="evidence" value="ECO:0007669"/>
    <property type="project" value="UniProtKB-KW"/>
</dbReference>
<keyword evidence="3" id="KW-0548">Nucleotidyltransferase</keyword>
<accession>A0AAW8TWI2</accession>
<keyword evidence="2" id="KW-0515">Mutator protein</keyword>
<dbReference type="Gene3D" id="1.10.150.20">
    <property type="entry name" value="5' to 3' exonuclease, C-terminal subdomain"/>
    <property type="match status" value="1"/>
</dbReference>
<proteinExistence type="inferred from homology"/>
<dbReference type="InterPro" id="IPR001126">
    <property type="entry name" value="UmuC"/>
</dbReference>
<comment type="caution">
    <text evidence="7">The sequence shown here is derived from an EMBL/GenBank/DDBJ whole genome shotgun (WGS) entry which is preliminary data.</text>
</comment>
<dbReference type="Gene3D" id="3.40.1170.60">
    <property type="match status" value="1"/>
</dbReference>
<dbReference type="InterPro" id="IPR050116">
    <property type="entry name" value="DNA_polymerase-Y"/>
</dbReference>
<evidence type="ECO:0000256" key="4">
    <source>
        <dbReference type="ARBA" id="ARBA00022705"/>
    </source>
</evidence>
<dbReference type="EMBL" id="JARQBJ010000001">
    <property type="protein sequence ID" value="MDT2809374.1"/>
    <property type="molecule type" value="Genomic_DNA"/>
</dbReference>
<dbReference type="CDD" id="cd01700">
    <property type="entry name" value="PolY_Pol_V_umuC"/>
    <property type="match status" value="1"/>
</dbReference>
<evidence type="ECO:0000313" key="7">
    <source>
        <dbReference type="EMBL" id="MDT2809374.1"/>
    </source>
</evidence>
<dbReference type="InterPro" id="IPR017961">
    <property type="entry name" value="DNA_pol_Y-fam_little_finger"/>
</dbReference>
<dbReference type="GO" id="GO:0006281">
    <property type="term" value="P:DNA repair"/>
    <property type="evidence" value="ECO:0007669"/>
    <property type="project" value="InterPro"/>
</dbReference>
<dbReference type="InterPro" id="IPR036775">
    <property type="entry name" value="DNA_pol_Y-fam_lit_finger_sf"/>
</dbReference>
<evidence type="ECO:0000256" key="3">
    <source>
        <dbReference type="ARBA" id="ARBA00022695"/>
    </source>
</evidence>
<dbReference type="GO" id="GO:0042276">
    <property type="term" value="P:error-prone translesion synthesis"/>
    <property type="evidence" value="ECO:0007669"/>
    <property type="project" value="TreeGrafter"/>
</dbReference>
<dbReference type="GO" id="GO:0006260">
    <property type="term" value="P:DNA replication"/>
    <property type="evidence" value="ECO:0007669"/>
    <property type="project" value="UniProtKB-KW"/>
</dbReference>
<organism evidence="7 8">
    <name type="scientific">Enterococcus asini</name>
    <dbReference type="NCBI Taxonomy" id="57732"/>
    <lineage>
        <taxon>Bacteria</taxon>
        <taxon>Bacillati</taxon>
        <taxon>Bacillota</taxon>
        <taxon>Bacilli</taxon>
        <taxon>Lactobacillales</taxon>
        <taxon>Enterococcaceae</taxon>
        <taxon>Enterococcus</taxon>
    </lineage>
</organism>
<comment type="similarity">
    <text evidence="1">Belongs to the DNA polymerase type-Y family.</text>
</comment>
<dbReference type="SUPFAM" id="SSF56672">
    <property type="entry name" value="DNA/RNA polymerases"/>
    <property type="match status" value="1"/>
</dbReference>
<dbReference type="PANTHER" id="PTHR11076">
    <property type="entry name" value="DNA REPAIR POLYMERASE UMUC / TRANSFERASE FAMILY MEMBER"/>
    <property type="match status" value="1"/>
</dbReference>
<dbReference type="GO" id="GO:0005829">
    <property type="term" value="C:cytosol"/>
    <property type="evidence" value="ECO:0007669"/>
    <property type="project" value="TreeGrafter"/>
</dbReference>
<gene>
    <name evidence="7" type="ORF">P7H43_02545</name>
</gene>
<dbReference type="Pfam" id="PF11799">
    <property type="entry name" value="IMS_C"/>
    <property type="match status" value="1"/>
</dbReference>
<dbReference type="SUPFAM" id="SSF100879">
    <property type="entry name" value="Lesion bypass DNA polymerase (Y-family), little finger domain"/>
    <property type="match status" value="1"/>
</dbReference>
<dbReference type="InterPro" id="IPR043128">
    <property type="entry name" value="Rev_trsase/Diguanyl_cyclase"/>
</dbReference>